<reference evidence="1 2" key="1">
    <citation type="submission" date="2019-03" db="EMBL/GenBank/DDBJ databases">
        <title>Single cell metagenomics reveals metabolic interactions within the superorganism composed of flagellate Streblomastix strix and complex community of Bacteroidetes bacteria on its surface.</title>
        <authorList>
            <person name="Treitli S.C."/>
            <person name="Kolisko M."/>
            <person name="Husnik F."/>
            <person name="Keeling P."/>
            <person name="Hampl V."/>
        </authorList>
    </citation>
    <scope>NUCLEOTIDE SEQUENCE [LARGE SCALE GENOMIC DNA]</scope>
    <source>
        <strain evidence="1">ST1C</strain>
    </source>
</reference>
<accession>A0A5J4T9D5</accession>
<dbReference type="EMBL" id="SNRW01036063">
    <property type="protein sequence ID" value="KAA6354582.1"/>
    <property type="molecule type" value="Genomic_DNA"/>
</dbReference>
<dbReference type="Proteomes" id="UP000324800">
    <property type="component" value="Unassembled WGS sequence"/>
</dbReference>
<evidence type="ECO:0000313" key="2">
    <source>
        <dbReference type="Proteomes" id="UP000324800"/>
    </source>
</evidence>
<organism evidence="1 2">
    <name type="scientific">Streblomastix strix</name>
    <dbReference type="NCBI Taxonomy" id="222440"/>
    <lineage>
        <taxon>Eukaryota</taxon>
        <taxon>Metamonada</taxon>
        <taxon>Preaxostyla</taxon>
        <taxon>Oxymonadida</taxon>
        <taxon>Streblomastigidae</taxon>
        <taxon>Streblomastix</taxon>
    </lineage>
</organism>
<proteinExistence type="predicted"/>
<sequence length="117" mass="14351">MKFFRKGKLKVEKPHLLRRMRLFGKRTRWRMCRMILYWLNKLLLQYVALHRKISLKRDYRKMNILMNLLRYSCKFCGVSAIVIRVYCSISHCISNKCTYIRDSQSRVPIFIDKQWNS</sequence>
<name>A0A5J4T9D5_9EUKA</name>
<gene>
    <name evidence="1" type="ORF">EZS28_049891</name>
</gene>
<evidence type="ECO:0000313" key="1">
    <source>
        <dbReference type="EMBL" id="KAA6354582.1"/>
    </source>
</evidence>
<comment type="caution">
    <text evidence="1">The sequence shown here is derived from an EMBL/GenBank/DDBJ whole genome shotgun (WGS) entry which is preliminary data.</text>
</comment>
<protein>
    <submittedName>
        <fullName evidence="1">Uncharacterized protein</fullName>
    </submittedName>
</protein>
<dbReference type="AlphaFoldDB" id="A0A5J4T9D5"/>